<dbReference type="Pfam" id="PF01965">
    <property type="entry name" value="DJ-1_PfpI"/>
    <property type="match status" value="1"/>
</dbReference>
<dbReference type="InterPro" id="IPR029062">
    <property type="entry name" value="Class_I_gatase-like"/>
</dbReference>
<dbReference type="NCBIfam" id="TIGR01382">
    <property type="entry name" value="PfpI"/>
    <property type="match status" value="1"/>
</dbReference>
<sequence length="191" mass="20610">MSKRAEGKKLAILATNGFEQIELTSPKDAIQNAGGQAFIVSPENGRIQGNNHRDLGDYFDVDTSLDDAKAEDYDALLIPGGLFSPDALRTNQAALDFTSAFFEQKKPVFAICHGPQVLISANLVNGRHVTSIESVQQDLKNAGAKVTDSPVVVDKGLVTSRKPDDLSQFNDKIVEEICEGKHDGQRQSVAA</sequence>
<evidence type="ECO:0000259" key="2">
    <source>
        <dbReference type="Pfam" id="PF01965"/>
    </source>
</evidence>
<evidence type="ECO:0000313" key="3">
    <source>
        <dbReference type="EMBL" id="MFC6199326.1"/>
    </source>
</evidence>
<keyword evidence="3" id="KW-0315">Glutamine amidotransferase</keyword>
<dbReference type="Gene3D" id="3.40.50.880">
    <property type="match status" value="1"/>
</dbReference>
<dbReference type="PANTHER" id="PTHR42733:SF12">
    <property type="entry name" value="PROTEINASE"/>
    <property type="match status" value="1"/>
</dbReference>
<organism evidence="3 4">
    <name type="scientific">Ponticaulis profundi</name>
    <dbReference type="NCBI Taxonomy" id="2665222"/>
    <lineage>
        <taxon>Bacteria</taxon>
        <taxon>Pseudomonadati</taxon>
        <taxon>Pseudomonadota</taxon>
        <taxon>Alphaproteobacteria</taxon>
        <taxon>Hyphomonadales</taxon>
        <taxon>Hyphomonadaceae</taxon>
        <taxon>Ponticaulis</taxon>
    </lineage>
</organism>
<comment type="similarity">
    <text evidence="1">Belongs to the peptidase C56 family.</text>
</comment>
<comment type="caution">
    <text evidence="3">The sequence shown here is derived from an EMBL/GenBank/DDBJ whole genome shotgun (WGS) entry which is preliminary data.</text>
</comment>
<evidence type="ECO:0000256" key="1">
    <source>
        <dbReference type="ARBA" id="ARBA00008542"/>
    </source>
</evidence>
<gene>
    <name evidence="3" type="ORF">ACFQDM_14665</name>
</gene>
<dbReference type="EMBL" id="JBHSSW010000028">
    <property type="protein sequence ID" value="MFC6199326.1"/>
    <property type="molecule type" value="Genomic_DNA"/>
</dbReference>
<feature type="domain" description="DJ-1/PfpI" evidence="2">
    <location>
        <begin position="8"/>
        <end position="176"/>
    </location>
</feature>
<dbReference type="PANTHER" id="PTHR42733">
    <property type="entry name" value="DJ-1 PROTEIN"/>
    <property type="match status" value="1"/>
</dbReference>
<keyword evidence="4" id="KW-1185">Reference proteome</keyword>
<accession>A0ABW1SDM0</accession>
<dbReference type="PROSITE" id="PS51276">
    <property type="entry name" value="PEPTIDASE_C56_PFPI"/>
    <property type="match status" value="1"/>
</dbReference>
<dbReference type="RefSeq" id="WP_377380282.1">
    <property type="nucleotide sequence ID" value="NZ_JBHSSW010000028.1"/>
</dbReference>
<dbReference type="SUPFAM" id="SSF52317">
    <property type="entry name" value="Class I glutamine amidotransferase-like"/>
    <property type="match status" value="1"/>
</dbReference>
<reference evidence="4" key="1">
    <citation type="journal article" date="2019" name="Int. J. Syst. Evol. Microbiol.">
        <title>The Global Catalogue of Microorganisms (GCM) 10K type strain sequencing project: providing services to taxonomists for standard genome sequencing and annotation.</title>
        <authorList>
            <consortium name="The Broad Institute Genomics Platform"/>
            <consortium name="The Broad Institute Genome Sequencing Center for Infectious Disease"/>
            <person name="Wu L."/>
            <person name="Ma J."/>
        </authorList>
    </citation>
    <scope>NUCLEOTIDE SEQUENCE [LARGE SCALE GENOMIC DNA]</scope>
    <source>
        <strain evidence="4">CGMCC-1.15741</strain>
    </source>
</reference>
<name>A0ABW1SDM0_9PROT</name>
<dbReference type="Proteomes" id="UP001596303">
    <property type="component" value="Unassembled WGS sequence"/>
</dbReference>
<protein>
    <submittedName>
        <fullName evidence="3">Type 1 glutamine amidotransferase domain-containing protein</fullName>
    </submittedName>
</protein>
<dbReference type="InterPro" id="IPR006286">
    <property type="entry name" value="C56_PfpI-like"/>
</dbReference>
<dbReference type="InterPro" id="IPR002818">
    <property type="entry name" value="DJ-1/PfpI"/>
</dbReference>
<proteinExistence type="inferred from homology"/>
<evidence type="ECO:0000313" key="4">
    <source>
        <dbReference type="Proteomes" id="UP001596303"/>
    </source>
</evidence>
<dbReference type="CDD" id="cd03134">
    <property type="entry name" value="GATase1_PfpI_like"/>
    <property type="match status" value="1"/>
</dbReference>